<keyword evidence="2" id="KW-1185">Reference proteome</keyword>
<evidence type="ECO:0000313" key="2">
    <source>
        <dbReference type="Proteomes" id="UP000598196"/>
    </source>
</evidence>
<dbReference type="Proteomes" id="UP000598196">
    <property type="component" value="Unassembled WGS sequence"/>
</dbReference>
<evidence type="ECO:0000313" key="1">
    <source>
        <dbReference type="EMBL" id="GGO35664.1"/>
    </source>
</evidence>
<sequence>MTGTREPLLDRMAHRRMLRRWQALARAAEEAAPGTLRELRQRARDARRPLDQIIATADRRLGLLPARAAETRHPPGTDWFWRPDPWIAPLPDAGWAPLAPRQPIGAQTATFHDCPLGEIALRQQRGTGTRETAPHTLAIEIYGFSGSFLSLVVDFPPEGVADLGTRHIVQLDLTLSSERPQTTYARLQARHGPNVAQILQTVPAGTGTHRVEFDLAYSGLEDRPVEHAWLDLIFEKPQMTAITLHDLTLSRRPRAGF</sequence>
<name>A0A917YMA5_9RHOB</name>
<dbReference type="EMBL" id="BMLP01000006">
    <property type="protein sequence ID" value="GGO35664.1"/>
    <property type="molecule type" value="Genomic_DNA"/>
</dbReference>
<dbReference type="OrthoDB" id="7827015at2"/>
<dbReference type="InterPro" id="IPR045514">
    <property type="entry name" value="DUF6478"/>
</dbReference>
<gene>
    <name evidence="1" type="ORF">GCM10010991_28300</name>
</gene>
<reference evidence="1 2" key="1">
    <citation type="journal article" date="2014" name="Int. J. Syst. Evol. Microbiol.">
        <title>Complete genome sequence of Corynebacterium casei LMG S-19264T (=DSM 44701T), isolated from a smear-ripened cheese.</title>
        <authorList>
            <consortium name="US DOE Joint Genome Institute (JGI-PGF)"/>
            <person name="Walter F."/>
            <person name="Albersmeier A."/>
            <person name="Kalinowski J."/>
            <person name="Ruckert C."/>
        </authorList>
    </citation>
    <scope>NUCLEOTIDE SEQUENCE [LARGE SCALE GENOMIC DNA]</scope>
    <source>
        <strain evidence="1 2">CGMCC 1.7029</strain>
    </source>
</reference>
<comment type="caution">
    <text evidence="1">The sequence shown here is derived from an EMBL/GenBank/DDBJ whole genome shotgun (WGS) entry which is preliminary data.</text>
</comment>
<dbReference type="AlphaFoldDB" id="A0A917YMA5"/>
<dbReference type="Pfam" id="PF20086">
    <property type="entry name" value="DUF6478"/>
    <property type="match status" value="1"/>
</dbReference>
<dbReference type="RefSeq" id="WP_146287299.1">
    <property type="nucleotide sequence ID" value="NZ_BMLP01000006.1"/>
</dbReference>
<proteinExistence type="predicted"/>
<accession>A0A917YMA5</accession>
<protein>
    <submittedName>
        <fullName evidence="1">Uncharacterized protein</fullName>
    </submittedName>
</protein>
<organism evidence="1 2">
    <name type="scientific">Gemmobacter aquaticus</name>
    <dbReference type="NCBI Taxonomy" id="490185"/>
    <lineage>
        <taxon>Bacteria</taxon>
        <taxon>Pseudomonadati</taxon>
        <taxon>Pseudomonadota</taxon>
        <taxon>Alphaproteobacteria</taxon>
        <taxon>Rhodobacterales</taxon>
        <taxon>Paracoccaceae</taxon>
        <taxon>Gemmobacter</taxon>
    </lineage>
</organism>